<name>A0A2R5FJJ5_NOSCO</name>
<evidence type="ECO:0008006" key="3">
    <source>
        <dbReference type="Google" id="ProtNLM"/>
    </source>
</evidence>
<dbReference type="AlphaFoldDB" id="A0A2R5FJJ5"/>
<dbReference type="Proteomes" id="UP000245124">
    <property type="component" value="Unassembled WGS sequence"/>
</dbReference>
<proteinExistence type="predicted"/>
<protein>
    <recommendedName>
        <fullName evidence="3">Tubulin-like protein</fullName>
    </recommendedName>
</protein>
<comment type="caution">
    <text evidence="1">The sequence shown here is derived from an EMBL/GenBank/DDBJ whole genome shotgun (WGS) entry which is preliminary data.</text>
</comment>
<dbReference type="InterPro" id="IPR036525">
    <property type="entry name" value="Tubulin/FtsZ_GTPase_sf"/>
</dbReference>
<evidence type="ECO:0000313" key="1">
    <source>
        <dbReference type="EMBL" id="GBG17618.1"/>
    </source>
</evidence>
<evidence type="ECO:0000313" key="2">
    <source>
        <dbReference type="Proteomes" id="UP000245124"/>
    </source>
</evidence>
<dbReference type="Gene3D" id="3.40.50.1440">
    <property type="entry name" value="Tubulin/FtsZ, GTPase domain"/>
    <property type="match status" value="1"/>
</dbReference>
<dbReference type="Pfam" id="PF13809">
    <property type="entry name" value="Tubulin_2"/>
    <property type="match status" value="1"/>
</dbReference>
<organism evidence="1 2">
    <name type="scientific">Nostoc commune NIES-4072</name>
    <dbReference type="NCBI Taxonomy" id="2005467"/>
    <lineage>
        <taxon>Bacteria</taxon>
        <taxon>Bacillati</taxon>
        <taxon>Cyanobacteriota</taxon>
        <taxon>Cyanophyceae</taxon>
        <taxon>Nostocales</taxon>
        <taxon>Nostocaceae</taxon>
        <taxon>Nostoc</taxon>
    </lineage>
</organism>
<reference evidence="1 2" key="1">
    <citation type="submission" date="2017-06" db="EMBL/GenBank/DDBJ databases">
        <title>Genome sequencing of cyanobaciteial culture collection at National Institute for Environmental Studies (NIES).</title>
        <authorList>
            <person name="Hirose Y."/>
            <person name="Shimura Y."/>
            <person name="Fujisawa T."/>
            <person name="Nakamura Y."/>
            <person name="Kawachi M."/>
        </authorList>
    </citation>
    <scope>NUCLEOTIDE SEQUENCE [LARGE SCALE GENOMIC DNA]</scope>
    <source>
        <strain evidence="1 2">NIES-4072</strain>
    </source>
</reference>
<accession>A0A2R5FJJ5</accession>
<dbReference type="EMBL" id="BDUD01000001">
    <property type="protein sequence ID" value="GBG17618.1"/>
    <property type="molecule type" value="Genomic_DNA"/>
</dbReference>
<keyword evidence="2" id="KW-1185">Reference proteome</keyword>
<gene>
    <name evidence="1" type="ORF">NIES4072_12790</name>
</gene>
<dbReference type="InterPro" id="IPR025904">
    <property type="entry name" value="Tubulin-like"/>
</dbReference>
<sequence>MIGGAGQIRARGRLALFARVGDIDALIAQAINAVREIRTSKQAFSDNFQVSSRDGVEVFIVGSLAGGTGSGTFLDTAFLTRQHLNNFSNITGVFVLPRVFANIPQTHLVKSNAYGALKEIEHFWGLSPSNSIEIDYGIKKIKADRPPFDAVFLIDGVNKNGTVVGRPDDLQNLVADGLYIQIGSQIGLDAANVADNIRAYLAAGEKVRGRNINYCSFGFATLTLPVQQYERMKLEDAQSLLKNELMASTATLNLESDITRFLEDCKLAEATTLLNALTESDRGGQMKPEFRIGEIRQDRTALPTIKELYKRQLDQFEQRTAQELGLSFYRLEQTASGAIATFWERGLNRPNGLAYVLEFLSKLSQKLDELQQSVQQKSQEAQSSFNALKLEAQEEKIKEAAETWFPNKNTIQAACQRYKERADQKWKTYLHWKRCDKAAELYGVLRAKVEQIQEKCQRLHSNLDKVYRDLEQSYHEVNRQGSNDNPFIHTIGRINLQSKRPKVTGEDFIRWHREQSQTLTNWSEKKAEDVKNEILKFVDEAYYPLTSMTVEQVLADSNPEDAGQDLQQLGKLAVPLWQYEETEIPVQQQHVITEFYYYGVESNNTIFSDPPLSNRLPKGNNNPSFVPTGEPHKVMLFRVEIGVPLFAFNGMKDMESAYLDPNKVFKHLHRNWTNLANLIPPEDDGGVLRWFALALAPDPYKLIVNQGKKYFVSTEQAKRLEGGVLPLGSDRKSAFKAFKSNLPLVKEIADKVERITHEDQDKAKSTLQNYINHLNQVLKGGKVDAQIQEQVEMEIQEIEAYLEDLDVII</sequence>